<sequence length="77" mass="8410">MKEYRFIPPHACSVAALRPPRALSQHGRCVLTEGAAKCSLDFHSFDILPRIVVLLLSSLCSILFQAISLALELSCLA</sequence>
<dbReference type="RefSeq" id="XP_040769224.1">
    <property type="nucleotide sequence ID" value="XM_040901803.1"/>
</dbReference>
<organism evidence="2 3">
    <name type="scientific">Laetiporus sulphureus 93-53</name>
    <dbReference type="NCBI Taxonomy" id="1314785"/>
    <lineage>
        <taxon>Eukaryota</taxon>
        <taxon>Fungi</taxon>
        <taxon>Dikarya</taxon>
        <taxon>Basidiomycota</taxon>
        <taxon>Agaricomycotina</taxon>
        <taxon>Agaricomycetes</taxon>
        <taxon>Polyporales</taxon>
        <taxon>Laetiporus</taxon>
    </lineage>
</organism>
<keyword evidence="3" id="KW-1185">Reference proteome</keyword>
<accession>A0A165HAY5</accession>
<evidence type="ECO:0000313" key="2">
    <source>
        <dbReference type="EMBL" id="KZT11484.1"/>
    </source>
</evidence>
<dbReference type="EMBL" id="KV427607">
    <property type="protein sequence ID" value="KZT11484.1"/>
    <property type="molecule type" value="Genomic_DNA"/>
</dbReference>
<feature type="transmembrane region" description="Helical" evidence="1">
    <location>
        <begin position="51"/>
        <end position="71"/>
    </location>
</feature>
<dbReference type="Proteomes" id="UP000076871">
    <property type="component" value="Unassembled WGS sequence"/>
</dbReference>
<protein>
    <submittedName>
        <fullName evidence="2">Uncharacterized protein</fullName>
    </submittedName>
</protein>
<proteinExistence type="predicted"/>
<keyword evidence="1" id="KW-0812">Transmembrane</keyword>
<keyword evidence="1" id="KW-0472">Membrane</keyword>
<reference evidence="2 3" key="1">
    <citation type="journal article" date="2016" name="Mol. Biol. Evol.">
        <title>Comparative Genomics of Early-Diverging Mushroom-Forming Fungi Provides Insights into the Origins of Lignocellulose Decay Capabilities.</title>
        <authorList>
            <person name="Nagy L.G."/>
            <person name="Riley R."/>
            <person name="Tritt A."/>
            <person name="Adam C."/>
            <person name="Daum C."/>
            <person name="Floudas D."/>
            <person name="Sun H."/>
            <person name="Yadav J.S."/>
            <person name="Pangilinan J."/>
            <person name="Larsson K.H."/>
            <person name="Matsuura K."/>
            <person name="Barry K."/>
            <person name="Labutti K."/>
            <person name="Kuo R."/>
            <person name="Ohm R.A."/>
            <person name="Bhattacharya S.S."/>
            <person name="Shirouzu T."/>
            <person name="Yoshinaga Y."/>
            <person name="Martin F.M."/>
            <person name="Grigoriev I.V."/>
            <person name="Hibbett D.S."/>
        </authorList>
    </citation>
    <scope>NUCLEOTIDE SEQUENCE [LARGE SCALE GENOMIC DNA]</scope>
    <source>
        <strain evidence="2 3">93-53</strain>
    </source>
</reference>
<evidence type="ECO:0000313" key="3">
    <source>
        <dbReference type="Proteomes" id="UP000076871"/>
    </source>
</evidence>
<dbReference type="GeneID" id="63818835"/>
<dbReference type="AlphaFoldDB" id="A0A165HAY5"/>
<gene>
    <name evidence="2" type="ORF">LAESUDRAFT_272597</name>
</gene>
<evidence type="ECO:0000256" key="1">
    <source>
        <dbReference type="SAM" id="Phobius"/>
    </source>
</evidence>
<name>A0A165HAY5_9APHY</name>
<keyword evidence="1" id="KW-1133">Transmembrane helix</keyword>
<dbReference type="InParanoid" id="A0A165HAY5"/>